<feature type="domain" description="Glutamine amidotransferase type-2" evidence="8">
    <location>
        <begin position="2"/>
        <end position="206"/>
    </location>
</feature>
<proteinExistence type="inferred from homology"/>
<dbReference type="InterPro" id="IPR017932">
    <property type="entry name" value="GATase_2_dom"/>
</dbReference>
<dbReference type="eggNOG" id="COG0367">
    <property type="taxonomic scope" value="Bacteria"/>
</dbReference>
<keyword evidence="4 7" id="KW-0547">Nucleotide-binding</keyword>
<dbReference type="Gene3D" id="3.40.50.620">
    <property type="entry name" value="HUPs"/>
    <property type="match status" value="1"/>
</dbReference>
<comment type="catalytic activity">
    <reaction evidence="6">
        <text>L-aspartate + L-glutamine + ATP + H2O = L-asparagine + L-glutamate + AMP + diphosphate + H(+)</text>
        <dbReference type="Rhea" id="RHEA:12228"/>
        <dbReference type="ChEBI" id="CHEBI:15377"/>
        <dbReference type="ChEBI" id="CHEBI:15378"/>
        <dbReference type="ChEBI" id="CHEBI:29985"/>
        <dbReference type="ChEBI" id="CHEBI:29991"/>
        <dbReference type="ChEBI" id="CHEBI:30616"/>
        <dbReference type="ChEBI" id="CHEBI:33019"/>
        <dbReference type="ChEBI" id="CHEBI:58048"/>
        <dbReference type="ChEBI" id="CHEBI:58359"/>
        <dbReference type="ChEBI" id="CHEBI:456215"/>
        <dbReference type="EC" id="6.3.5.4"/>
    </reaction>
</comment>
<comment type="pathway">
    <text evidence="1">Amino-acid biosynthesis; L-asparagine biosynthesis; L-asparagine from L-aspartate (L-Gln route): step 1/1.</text>
</comment>
<gene>
    <name evidence="9" type="ORF">DT23_15630</name>
</gene>
<dbReference type="GO" id="GO:0006529">
    <property type="term" value="P:asparagine biosynthetic process"/>
    <property type="evidence" value="ECO:0007669"/>
    <property type="project" value="InterPro"/>
</dbReference>
<dbReference type="PIRSF" id="PIRSF001589">
    <property type="entry name" value="Asn_synthetase_glu-h"/>
    <property type="match status" value="1"/>
</dbReference>
<evidence type="ECO:0000256" key="7">
    <source>
        <dbReference type="PIRSR" id="PIRSR001589-2"/>
    </source>
</evidence>
<dbReference type="InterPro" id="IPR006426">
    <property type="entry name" value="Asn_synth_AEB"/>
</dbReference>
<evidence type="ECO:0000259" key="8">
    <source>
        <dbReference type="PROSITE" id="PS51278"/>
    </source>
</evidence>
<dbReference type="CDD" id="cd01991">
    <property type="entry name" value="Asn_synthase_B_C"/>
    <property type="match status" value="1"/>
</dbReference>
<comment type="caution">
    <text evidence="9">The sequence shown here is derived from an EMBL/GenBank/DDBJ whole genome shotgun (WGS) entry which is preliminary data.</text>
</comment>
<evidence type="ECO:0000256" key="4">
    <source>
        <dbReference type="ARBA" id="ARBA00022741"/>
    </source>
</evidence>
<keyword evidence="5 7" id="KW-0067">ATP-binding</keyword>
<dbReference type="InterPro" id="IPR014729">
    <property type="entry name" value="Rossmann-like_a/b/a_fold"/>
</dbReference>
<name>A0A074JWB0_9RHOB</name>
<dbReference type="PANTHER" id="PTHR43284:SF1">
    <property type="entry name" value="ASPARAGINE SYNTHETASE"/>
    <property type="match status" value="1"/>
</dbReference>
<dbReference type="PANTHER" id="PTHR43284">
    <property type="entry name" value="ASPARAGINE SYNTHETASE (GLUTAMINE-HYDROLYZING)"/>
    <property type="match status" value="1"/>
</dbReference>
<dbReference type="Gene3D" id="3.60.20.10">
    <property type="entry name" value="Glutamine Phosphoribosylpyrophosphate, subunit 1, domain 1"/>
    <property type="match status" value="1"/>
</dbReference>
<dbReference type="PROSITE" id="PS51278">
    <property type="entry name" value="GATASE_TYPE_2"/>
    <property type="match status" value="1"/>
</dbReference>
<dbReference type="Pfam" id="PF13537">
    <property type="entry name" value="GATase_7"/>
    <property type="match status" value="1"/>
</dbReference>
<dbReference type="InterPro" id="IPR029055">
    <property type="entry name" value="Ntn_hydrolases_N"/>
</dbReference>
<dbReference type="AlphaFoldDB" id="A0A074JWB0"/>
<dbReference type="EC" id="6.3.5.4" evidence="3"/>
<dbReference type="InterPro" id="IPR051786">
    <property type="entry name" value="ASN_synthetase/amidase"/>
</dbReference>
<dbReference type="GO" id="GO:0005829">
    <property type="term" value="C:cytosol"/>
    <property type="evidence" value="ECO:0007669"/>
    <property type="project" value="TreeGrafter"/>
</dbReference>
<dbReference type="GO" id="GO:0004066">
    <property type="term" value="F:asparagine synthase (glutamine-hydrolyzing) activity"/>
    <property type="evidence" value="ECO:0007669"/>
    <property type="project" value="UniProtKB-EC"/>
</dbReference>
<dbReference type="SUPFAM" id="SSF52402">
    <property type="entry name" value="Adenine nucleotide alpha hydrolases-like"/>
    <property type="match status" value="1"/>
</dbReference>
<evidence type="ECO:0000256" key="1">
    <source>
        <dbReference type="ARBA" id="ARBA00005187"/>
    </source>
</evidence>
<dbReference type="EMBL" id="AUNB01000028">
    <property type="protein sequence ID" value="KEO59893.1"/>
    <property type="molecule type" value="Genomic_DNA"/>
</dbReference>
<feature type="binding site" evidence="7">
    <location>
        <position position="249"/>
    </location>
    <ligand>
        <name>ATP</name>
        <dbReference type="ChEBI" id="CHEBI:30616"/>
    </ligand>
</feature>
<dbReference type="RefSeq" id="WP_038130807.1">
    <property type="nucleotide sequence ID" value="NZ_AUNB01000028.1"/>
</dbReference>
<reference evidence="9 10" key="1">
    <citation type="journal article" date="2015" name="Antonie Van Leeuwenhoek">
        <title>Thioclava indica sp. nov., isolated from surface seawater of the Indian Ocean.</title>
        <authorList>
            <person name="Liu Y."/>
            <person name="Lai Q."/>
            <person name="Du J."/>
            <person name="Xu H."/>
            <person name="Jiang L."/>
            <person name="Shao Z."/>
        </authorList>
    </citation>
    <scope>NUCLEOTIDE SEQUENCE [LARGE SCALE GENOMIC DNA]</scope>
    <source>
        <strain evidence="9 10">DT23-4</strain>
    </source>
</reference>
<feature type="binding site" evidence="7">
    <location>
        <position position="96"/>
    </location>
    <ligand>
        <name>L-glutamine</name>
        <dbReference type="ChEBI" id="CHEBI:58359"/>
    </ligand>
</feature>
<keyword evidence="10" id="KW-1185">Reference proteome</keyword>
<dbReference type="Proteomes" id="UP000027471">
    <property type="component" value="Unassembled WGS sequence"/>
</dbReference>
<comment type="similarity">
    <text evidence="2">Belongs to the asparagine synthetase family.</text>
</comment>
<protein>
    <recommendedName>
        <fullName evidence="3">asparagine synthase (glutamine-hydrolyzing)</fullName>
        <ecNumber evidence="3">6.3.5.4</ecNumber>
    </recommendedName>
</protein>
<dbReference type="GO" id="GO:0005524">
    <property type="term" value="F:ATP binding"/>
    <property type="evidence" value="ECO:0007669"/>
    <property type="project" value="UniProtKB-KW"/>
</dbReference>
<accession>A0A074JWB0</accession>
<evidence type="ECO:0000313" key="10">
    <source>
        <dbReference type="Proteomes" id="UP000027471"/>
    </source>
</evidence>
<dbReference type="InterPro" id="IPR001962">
    <property type="entry name" value="Asn_synthase"/>
</dbReference>
<dbReference type="Pfam" id="PF00733">
    <property type="entry name" value="Asn_synthase"/>
    <property type="match status" value="1"/>
</dbReference>
<evidence type="ECO:0000256" key="2">
    <source>
        <dbReference type="ARBA" id="ARBA00005752"/>
    </source>
</evidence>
<dbReference type="SUPFAM" id="SSF56235">
    <property type="entry name" value="N-terminal nucleophile aminohydrolases (Ntn hydrolases)"/>
    <property type="match status" value="1"/>
</dbReference>
<dbReference type="OrthoDB" id="9763290at2"/>
<dbReference type="STRING" id="1353528.DT23_15630"/>
<evidence type="ECO:0000256" key="5">
    <source>
        <dbReference type="ARBA" id="ARBA00022840"/>
    </source>
</evidence>
<sequence>MSGVAAVLTLTGDPARSEALLDEITGRLRHRGAHGHARICDGRAALAHLYLDTGVATHGGIGPWRQRPDGPVLSGDLAIINGPDLAKAAGCPYQDDACAILAAYDRWGLDMCPKIEGEFAFVIWDGARQRLCGVRDRFGVKPLAFKAKSEEISFASEPAALACSGESLDDGWIARFLAGDESDPRRTAFRDIFRVPAGHMVVCENAGVKVRSWWQIEARDVAASEAPEALAEALDRAVRLRLQGDCATLLSGGLDSSAMTCLAARHSPDPIRAISMRYRDMPALDEGVYIDAVRALGNIKGIDEQAVTGASFDDPEQRLREQGYPFFAPGQATAYQTYRAVAASGARAVIEGHGGDEVIGTGVWYYAELARQHHWGALWTSLRQRNAFDPLPLGPRALMARALRRHGPRPVRGALRLCGVSYAPNRGAQLDLLSAHWAKRLADEPALPDALTYTHEHLPETQRRHAQLIQNAGTGTGFEILDRAGVHSGIELRYPFYDRHVVAITLGQHSREKIADGQPRALLRRAMKGILPETVRLRRDKIDFTPNLLAGVGSDVRQDLARLCKMVPPHLQAFITPEAASALSAALDDPESGAEPLKPLWRLYWLDRWLRMQQPIGRSESEVPS</sequence>
<organism evidence="9 10">
    <name type="scientific">Thioclava indica</name>
    <dbReference type="NCBI Taxonomy" id="1353528"/>
    <lineage>
        <taxon>Bacteria</taxon>
        <taxon>Pseudomonadati</taxon>
        <taxon>Pseudomonadota</taxon>
        <taxon>Alphaproteobacteria</taxon>
        <taxon>Rhodobacterales</taxon>
        <taxon>Paracoccaceae</taxon>
        <taxon>Thioclava</taxon>
    </lineage>
</organism>
<evidence type="ECO:0000256" key="6">
    <source>
        <dbReference type="ARBA" id="ARBA00048741"/>
    </source>
</evidence>
<evidence type="ECO:0000256" key="3">
    <source>
        <dbReference type="ARBA" id="ARBA00012737"/>
    </source>
</evidence>
<evidence type="ECO:0000313" key="9">
    <source>
        <dbReference type="EMBL" id="KEO59893.1"/>
    </source>
</evidence>